<accession>A0A949T3D6</accession>
<dbReference type="EMBL" id="JABUMC010000018">
    <property type="protein sequence ID" value="MBV6547241.1"/>
    <property type="molecule type" value="Genomic_DNA"/>
</dbReference>
<evidence type="ECO:0000313" key="2">
    <source>
        <dbReference type="EMBL" id="MBV6530545.1"/>
    </source>
</evidence>
<dbReference type="InterPro" id="IPR012337">
    <property type="entry name" value="RNaseH-like_sf"/>
</dbReference>
<sequence>MGVFIFLTNNKTYRALEIAELYKKRWEIEVFFNFLKQNLNFSHLLSHHYNGMQVEMYMALISAILILVYKKENNLSGYKITKLKMALELESLLIKEVVIICGGDPNKADDVWAPS</sequence>
<dbReference type="InterPro" id="IPR002559">
    <property type="entry name" value="Transposase_11"/>
</dbReference>
<protein>
    <submittedName>
        <fullName evidence="3">Transposase</fullName>
    </submittedName>
</protein>
<evidence type="ECO:0000313" key="3">
    <source>
        <dbReference type="EMBL" id="MBV6547241.1"/>
    </source>
</evidence>
<dbReference type="PANTHER" id="PTHR33258">
    <property type="entry name" value="TRANSPOSASE INSL FOR INSERTION SEQUENCE ELEMENT IS186A-RELATED"/>
    <property type="match status" value="1"/>
</dbReference>
<dbReference type="RefSeq" id="WP_157403043.1">
    <property type="nucleotide sequence ID" value="NZ_JABULY010000001.1"/>
</dbReference>
<evidence type="ECO:0000259" key="1">
    <source>
        <dbReference type="Pfam" id="PF01609"/>
    </source>
</evidence>
<dbReference type="EMBL" id="JABULY010000001">
    <property type="protein sequence ID" value="MBV6530545.1"/>
    <property type="molecule type" value="Genomic_DNA"/>
</dbReference>
<proteinExistence type="predicted"/>
<keyword evidence="5" id="KW-1185">Reference proteome</keyword>
<dbReference type="SUPFAM" id="SSF53098">
    <property type="entry name" value="Ribonuclease H-like"/>
    <property type="match status" value="1"/>
</dbReference>
<name>A0A949T3D6_9PAST</name>
<dbReference type="GO" id="GO:0004803">
    <property type="term" value="F:transposase activity"/>
    <property type="evidence" value="ECO:0007669"/>
    <property type="project" value="InterPro"/>
</dbReference>
<dbReference type="GO" id="GO:0006313">
    <property type="term" value="P:DNA transposition"/>
    <property type="evidence" value="ECO:0007669"/>
    <property type="project" value="InterPro"/>
</dbReference>
<dbReference type="OrthoDB" id="9796012at2"/>
<evidence type="ECO:0000313" key="4">
    <source>
        <dbReference type="Proteomes" id="UP000732858"/>
    </source>
</evidence>
<feature type="domain" description="Transposase IS4-like" evidence="1">
    <location>
        <begin position="6"/>
        <end position="64"/>
    </location>
</feature>
<dbReference type="Gene3D" id="3.90.350.10">
    <property type="entry name" value="Transposase Inhibitor Protein From Tn5, Chain A, domain 1"/>
    <property type="match status" value="1"/>
</dbReference>
<evidence type="ECO:0000313" key="5">
    <source>
        <dbReference type="Proteomes" id="UP001196379"/>
    </source>
</evidence>
<reference evidence="3 5" key="1">
    <citation type="journal article" date="2021" name="Mol. Ecol.">
        <title>Polar bear-adapted Ursidibacter maritimus are remarkably conserved after generations in captivity.</title>
        <authorList>
            <person name="Espinosa-Gongora C."/>
            <person name="Hansen M.J."/>
            <person name="Bertelsen M.F."/>
            <person name="Bojesen A.M."/>
        </authorList>
    </citation>
    <scope>NUCLEOTIDE SEQUENCE</scope>
    <source>
        <strain evidence="3">Pb43105x</strain>
        <strain evidence="2 5">Pb43106</strain>
    </source>
</reference>
<gene>
    <name evidence="2" type="ORF">HT657_00035</name>
    <name evidence="3" type="ORF">HT672_08125</name>
</gene>
<dbReference type="GO" id="GO:0003677">
    <property type="term" value="F:DNA binding"/>
    <property type="evidence" value="ECO:0007669"/>
    <property type="project" value="InterPro"/>
</dbReference>
<dbReference type="Proteomes" id="UP001196379">
    <property type="component" value="Unassembled WGS sequence"/>
</dbReference>
<dbReference type="PANTHER" id="PTHR33258:SF1">
    <property type="entry name" value="TRANSPOSASE INSL FOR INSERTION SEQUENCE ELEMENT IS186A-RELATED"/>
    <property type="match status" value="1"/>
</dbReference>
<dbReference type="Proteomes" id="UP000732858">
    <property type="component" value="Unassembled WGS sequence"/>
</dbReference>
<comment type="caution">
    <text evidence="3">The sequence shown here is derived from an EMBL/GenBank/DDBJ whole genome shotgun (WGS) entry which is preliminary data.</text>
</comment>
<dbReference type="Pfam" id="PF01609">
    <property type="entry name" value="DDE_Tnp_1"/>
    <property type="match status" value="1"/>
</dbReference>
<dbReference type="AlphaFoldDB" id="A0A949T3D6"/>
<organism evidence="3 4">
    <name type="scientific">Ursidibacter maritimus</name>
    <dbReference type="NCBI Taxonomy" id="1331689"/>
    <lineage>
        <taxon>Bacteria</taxon>
        <taxon>Pseudomonadati</taxon>
        <taxon>Pseudomonadota</taxon>
        <taxon>Gammaproteobacteria</taxon>
        <taxon>Pasteurellales</taxon>
        <taxon>Pasteurellaceae</taxon>
        <taxon>Ursidibacter</taxon>
    </lineage>
</organism>